<dbReference type="AlphaFoldDB" id="A0A3M7QCH9"/>
<dbReference type="Proteomes" id="UP000276133">
    <property type="component" value="Unassembled WGS sequence"/>
</dbReference>
<protein>
    <submittedName>
        <fullName evidence="1">Uncharacterized protein</fullName>
    </submittedName>
</protein>
<dbReference type="EMBL" id="REGN01006671">
    <property type="protein sequence ID" value="RNA08658.1"/>
    <property type="molecule type" value="Genomic_DNA"/>
</dbReference>
<accession>A0A3M7QCH9</accession>
<evidence type="ECO:0000313" key="1">
    <source>
        <dbReference type="EMBL" id="RNA08658.1"/>
    </source>
</evidence>
<keyword evidence="2" id="KW-1185">Reference proteome</keyword>
<sequence>MNKKKLEKALEIKCLILYFIGNGFTPKELVDSDFEFRQLFIFRSNAFRNIILIKLMPRGVIKFKLFGNSKYTSDVDQMRCIQTYKSII</sequence>
<organism evidence="1 2">
    <name type="scientific">Brachionus plicatilis</name>
    <name type="common">Marine rotifer</name>
    <name type="synonym">Brachionus muelleri</name>
    <dbReference type="NCBI Taxonomy" id="10195"/>
    <lineage>
        <taxon>Eukaryota</taxon>
        <taxon>Metazoa</taxon>
        <taxon>Spiralia</taxon>
        <taxon>Gnathifera</taxon>
        <taxon>Rotifera</taxon>
        <taxon>Eurotatoria</taxon>
        <taxon>Monogononta</taxon>
        <taxon>Pseudotrocha</taxon>
        <taxon>Ploima</taxon>
        <taxon>Brachionidae</taxon>
        <taxon>Brachionus</taxon>
    </lineage>
</organism>
<comment type="caution">
    <text evidence="1">The sequence shown here is derived from an EMBL/GenBank/DDBJ whole genome shotgun (WGS) entry which is preliminary data.</text>
</comment>
<name>A0A3M7QCH9_BRAPC</name>
<reference evidence="1 2" key="1">
    <citation type="journal article" date="2018" name="Sci. Rep.">
        <title>Genomic signatures of local adaptation to the degree of environmental predictability in rotifers.</title>
        <authorList>
            <person name="Franch-Gras L."/>
            <person name="Hahn C."/>
            <person name="Garcia-Roger E.M."/>
            <person name="Carmona M.J."/>
            <person name="Serra M."/>
            <person name="Gomez A."/>
        </authorList>
    </citation>
    <scope>NUCLEOTIDE SEQUENCE [LARGE SCALE GENOMIC DNA]</scope>
    <source>
        <strain evidence="1">HYR1</strain>
    </source>
</reference>
<proteinExistence type="predicted"/>
<evidence type="ECO:0000313" key="2">
    <source>
        <dbReference type="Proteomes" id="UP000276133"/>
    </source>
</evidence>
<gene>
    <name evidence="1" type="ORF">BpHYR1_041604</name>
</gene>